<keyword evidence="3" id="KW-1185">Reference proteome</keyword>
<proteinExistence type="predicted"/>
<comment type="caution">
    <text evidence="2">The sequence shown here is derived from an EMBL/GenBank/DDBJ whole genome shotgun (WGS) entry which is preliminary data.</text>
</comment>
<evidence type="ECO:0000313" key="3">
    <source>
        <dbReference type="Proteomes" id="UP000269669"/>
    </source>
</evidence>
<dbReference type="Proteomes" id="UP000269669">
    <property type="component" value="Unassembled WGS sequence"/>
</dbReference>
<accession>A0A3R9WEC7</accession>
<dbReference type="RefSeq" id="WP_125483959.1">
    <property type="nucleotide sequence ID" value="NZ_RSDW01000001.1"/>
</dbReference>
<sequence>MSEIIRVIDSTEEISALATELRETVSASEIATNAILDRFEAWGAALGERETADIPGVQFLRMWLRRGTLDPIIARELGRNALCGGWMEDGHARLKAYPLGIVGHWPAGNIEIQPALSMTCALLGGNASLVRVPSGLDELTRLIMGKLEQSDSAGVLTGRVRMLVFDHTRKDLQEAMARSVDGAMIWGGEEAVLNVRGLPFPHWARLAIFGPRISIAAMDADSWSDTEGEESWCRRIARDVWQFDQQACSSPQVLFLEKKAGHSSQEFVQSLKKAFESENQLHPRPTIHAGLTTVICQARASWLLDNAANSAVFTQGPDWTILLGSGSEIPKPTQGKTLAVLEVDDLLDPIGKLDGNVQTLGLAMADSTREIQLASLAARRGVDRIVKLGRMHVFAPPWDGVDLIRPMVRMVRHVPSVD</sequence>
<dbReference type="OrthoDB" id="580775at2"/>
<dbReference type="EMBL" id="RSDW01000001">
    <property type="protein sequence ID" value="RSL15189.1"/>
    <property type="molecule type" value="Genomic_DNA"/>
</dbReference>
<organism evidence="2 3">
    <name type="scientific">Edaphobacter aggregans</name>
    <dbReference type="NCBI Taxonomy" id="570835"/>
    <lineage>
        <taxon>Bacteria</taxon>
        <taxon>Pseudomonadati</taxon>
        <taxon>Acidobacteriota</taxon>
        <taxon>Terriglobia</taxon>
        <taxon>Terriglobales</taxon>
        <taxon>Acidobacteriaceae</taxon>
        <taxon>Edaphobacter</taxon>
    </lineage>
</organism>
<dbReference type="InterPro" id="IPR016161">
    <property type="entry name" value="Ald_DH/histidinol_DH"/>
</dbReference>
<dbReference type="GO" id="GO:0008218">
    <property type="term" value="P:bioluminescence"/>
    <property type="evidence" value="ECO:0007669"/>
    <property type="project" value="InterPro"/>
</dbReference>
<keyword evidence="1" id="KW-0521">NADP</keyword>
<dbReference type="SUPFAM" id="SSF53720">
    <property type="entry name" value="ALDH-like"/>
    <property type="match status" value="1"/>
</dbReference>
<gene>
    <name evidence="2" type="ORF">EDE15_0668</name>
</gene>
<evidence type="ECO:0000313" key="2">
    <source>
        <dbReference type="EMBL" id="RSL15189.1"/>
    </source>
</evidence>
<dbReference type="AlphaFoldDB" id="A0A3R9WEC7"/>
<dbReference type="InterPro" id="IPR008670">
    <property type="entry name" value="CoA_reduct_LuxC"/>
</dbReference>
<evidence type="ECO:0000256" key="1">
    <source>
        <dbReference type="ARBA" id="ARBA00022857"/>
    </source>
</evidence>
<name>A0A3R9WEC7_9BACT</name>
<dbReference type="GO" id="GO:0003995">
    <property type="term" value="F:acyl-CoA dehydrogenase activity"/>
    <property type="evidence" value="ECO:0007669"/>
    <property type="project" value="InterPro"/>
</dbReference>
<dbReference type="Pfam" id="PF05893">
    <property type="entry name" value="LuxC"/>
    <property type="match status" value="1"/>
</dbReference>
<reference evidence="2 3" key="1">
    <citation type="submission" date="2018-12" db="EMBL/GenBank/DDBJ databases">
        <title>Sequencing of bacterial isolates from soil warming experiment in Harvard Forest, Massachusetts, USA.</title>
        <authorList>
            <person name="Deangelis K."/>
        </authorList>
    </citation>
    <scope>NUCLEOTIDE SEQUENCE [LARGE SCALE GENOMIC DNA]</scope>
    <source>
        <strain evidence="2 3">EB153</strain>
    </source>
</reference>
<protein>
    <submittedName>
        <fullName evidence="2">Acyl-CoA reductase LuxC</fullName>
    </submittedName>
</protein>